<feature type="compositionally biased region" description="Low complexity" evidence="1">
    <location>
        <begin position="470"/>
        <end position="481"/>
    </location>
</feature>
<evidence type="ECO:0000313" key="2">
    <source>
        <dbReference type="EMBL" id="CAE7325812.1"/>
    </source>
</evidence>
<gene>
    <name evidence="2" type="ORF">SNAT2548_LOCUS17057</name>
</gene>
<feature type="compositionally biased region" description="Basic and acidic residues" evidence="1">
    <location>
        <begin position="771"/>
        <end position="785"/>
    </location>
</feature>
<feature type="compositionally biased region" description="Polar residues" evidence="1">
    <location>
        <begin position="143"/>
        <end position="159"/>
    </location>
</feature>
<evidence type="ECO:0000313" key="3">
    <source>
        <dbReference type="Proteomes" id="UP000604046"/>
    </source>
</evidence>
<name>A0A812NV47_9DINO</name>
<feature type="compositionally biased region" description="Acidic residues" evidence="1">
    <location>
        <begin position="505"/>
        <end position="514"/>
    </location>
</feature>
<feature type="compositionally biased region" description="Low complexity" evidence="1">
    <location>
        <begin position="209"/>
        <end position="219"/>
    </location>
</feature>
<dbReference type="EMBL" id="CAJNDS010002099">
    <property type="protein sequence ID" value="CAE7325812.1"/>
    <property type="molecule type" value="Genomic_DNA"/>
</dbReference>
<dbReference type="AlphaFoldDB" id="A0A812NV47"/>
<feature type="region of interest" description="Disordered" evidence="1">
    <location>
        <begin position="771"/>
        <end position="829"/>
    </location>
</feature>
<feature type="compositionally biased region" description="Low complexity" evidence="1">
    <location>
        <begin position="683"/>
        <end position="693"/>
    </location>
</feature>
<reference evidence="2" key="1">
    <citation type="submission" date="2021-02" db="EMBL/GenBank/DDBJ databases">
        <authorList>
            <person name="Dougan E. K."/>
            <person name="Rhodes N."/>
            <person name="Thang M."/>
            <person name="Chan C."/>
        </authorList>
    </citation>
    <scope>NUCLEOTIDE SEQUENCE</scope>
</reference>
<comment type="caution">
    <text evidence="2">The sequence shown here is derived from an EMBL/GenBank/DDBJ whole genome shotgun (WGS) entry which is preliminary data.</text>
</comment>
<feature type="compositionally biased region" description="Low complexity" evidence="1">
    <location>
        <begin position="331"/>
        <end position="347"/>
    </location>
</feature>
<feature type="compositionally biased region" description="Polar residues" evidence="1">
    <location>
        <begin position="387"/>
        <end position="408"/>
    </location>
</feature>
<accession>A0A812NV47</accession>
<feature type="compositionally biased region" description="Polar residues" evidence="1">
    <location>
        <begin position="244"/>
        <end position="253"/>
    </location>
</feature>
<dbReference type="Proteomes" id="UP000604046">
    <property type="component" value="Unassembled WGS sequence"/>
</dbReference>
<dbReference type="OrthoDB" id="10678102at2759"/>
<feature type="region of interest" description="Disordered" evidence="1">
    <location>
        <begin position="557"/>
        <end position="720"/>
    </location>
</feature>
<evidence type="ECO:0000256" key="1">
    <source>
        <dbReference type="SAM" id="MobiDB-lite"/>
    </source>
</evidence>
<keyword evidence="3" id="KW-1185">Reference proteome</keyword>
<protein>
    <submittedName>
        <fullName evidence="2">Uncharacterized protein</fullName>
    </submittedName>
</protein>
<feature type="region of interest" description="Disordered" evidence="1">
    <location>
        <begin position="142"/>
        <end position="545"/>
    </location>
</feature>
<feature type="compositionally biased region" description="Low complexity" evidence="1">
    <location>
        <begin position="489"/>
        <end position="504"/>
    </location>
</feature>
<proteinExistence type="predicted"/>
<feature type="region of interest" description="Disordered" evidence="1">
    <location>
        <begin position="1"/>
        <end position="52"/>
    </location>
</feature>
<feature type="compositionally biased region" description="Low complexity" evidence="1">
    <location>
        <begin position="276"/>
        <end position="292"/>
    </location>
</feature>
<organism evidence="2 3">
    <name type="scientific">Symbiodinium natans</name>
    <dbReference type="NCBI Taxonomy" id="878477"/>
    <lineage>
        <taxon>Eukaryota</taxon>
        <taxon>Sar</taxon>
        <taxon>Alveolata</taxon>
        <taxon>Dinophyceae</taxon>
        <taxon>Suessiales</taxon>
        <taxon>Symbiodiniaceae</taxon>
        <taxon>Symbiodinium</taxon>
    </lineage>
</organism>
<sequence length="905" mass="95024">MSLALPGDESLALPFRRSGSESLQLPGRRRSGDGSQSVSVAGRRGRRLSASREPWEEMSMALFRRLDPTSTGMVHQDQLQSIWPTLTQHVEGVPRELKAQRRQRSVQVSTAEWQSLMAALCAVVGTRRFKSSMRRADVVISKSFPSQKPSSAGSVQKSCAPTVRVETPPEDTACRGVRSATEVGGPPAPPSPSAKPQAGGPPSLPPSPAKSQAQASVASEMAKEVAAPTSPLEHEAGATPTPLSPTANSQAGGSPSLPPSPSANSRAGRVSPSARSQAGGSPSLPASPSANSRAGGMVSPSARSQAGGSPSVPPSPSANSRAGMVSPSARSQAGGSPSLPASPSANSRAGGMVSPSARSQAGGSPSVPPSPSANSRAGSKHALRSPSAKSQAGTPTPLSPSAKSQASGRSVPPSPSAKSQVGGSPSLPPSPSARSHAQASAVSEMANEAAFEAVPATEAGGPPSLPPSPARSQAQASAASEMAKEEAGSSDFPAAIEAPLPLSLAEEEEAEEAAEGTNEAIALLPSPKSEAATVTQIAELPSADEAEADAFARRFRQLRAEQEAEQQRSAATSSLSKLLNDDSQEQLEDDKGHEVMGVNARILQEVRASPAGPDDLEHVEFNLGEPAQQRKRQVWDHRGNSVLSWNEDLDEVTATRSSAAREYRQDAQASESQALGSRDLTRSMGSGQSSQGSVRLPKIDSKLSRANSAPSGIRLEDSFEDSFPLKDSIQSALESSSVQALRERLRSEMTLHQQTRAHAQDLERRLQLATSRKRDLRAASDDKPRFGVASGGPYAAKAAKTEKEKRSIVLPPLRSPKPSAPARRAGDPVGPVVQDMLREEHMSTLSRQEQSRTRLQAFGKLGHAGLSTWDVRLEEKVSRFQDMRAFSESMWNSFYDWNAQYQTPG</sequence>